<dbReference type="AlphaFoldDB" id="A0A6G9HGN8"/>
<gene>
    <name evidence="1" type="ORF">PlMoll_0300</name>
</gene>
<organism evidence="1">
    <name type="scientific">uncultured Mycoplasmataceae bacterium</name>
    <dbReference type="NCBI Taxonomy" id="300027"/>
    <lineage>
        <taxon>Bacteria</taxon>
        <taxon>Bacillati</taxon>
        <taxon>Mycoplasmatota</taxon>
        <taxon>Mollicutes</taxon>
        <taxon>Mycoplasmataceae</taxon>
        <taxon>environmental samples</taxon>
    </lineage>
</organism>
<dbReference type="EMBL" id="MN991199">
    <property type="protein sequence ID" value="QIQ09867.1"/>
    <property type="molecule type" value="Genomic_DNA"/>
</dbReference>
<evidence type="ECO:0000313" key="1">
    <source>
        <dbReference type="EMBL" id="QIQ09867.1"/>
    </source>
</evidence>
<accession>A0A6G9HGN8</accession>
<reference evidence="1" key="1">
    <citation type="journal article" date="2020" name="J. ISSAAS">
        <title>Lactobacilli and other gastrointestinal microbiota of Peromyscus leucopus, reservoir host for agents of Lyme disease and other zoonoses in North America.</title>
        <authorList>
            <person name="Milovic A."/>
            <person name="Bassam K."/>
            <person name="Shao H."/>
            <person name="Chatzistamou I."/>
            <person name="Tufts D.M."/>
            <person name="Diuk-Wasser M."/>
            <person name="Barbour A.G."/>
        </authorList>
    </citation>
    <scope>NUCLEOTIDE SEQUENCE</scope>
    <source>
        <strain evidence="1">LL85</strain>
    </source>
</reference>
<name>A0A6G9HGN8_9MOLU</name>
<protein>
    <submittedName>
        <fullName evidence="1">Uncharacterized protein</fullName>
    </submittedName>
</protein>
<dbReference type="Gene3D" id="3.30.1240.10">
    <property type="match status" value="1"/>
</dbReference>
<dbReference type="InterPro" id="IPR023214">
    <property type="entry name" value="HAD_sf"/>
</dbReference>
<dbReference type="SUPFAM" id="SSF56784">
    <property type="entry name" value="HAD-like"/>
    <property type="match status" value="1"/>
</dbReference>
<dbReference type="Gene3D" id="3.40.50.1000">
    <property type="entry name" value="HAD superfamily/HAD-like"/>
    <property type="match status" value="1"/>
</dbReference>
<proteinExistence type="predicted"/>
<dbReference type="InterPro" id="IPR036412">
    <property type="entry name" value="HAD-like_sf"/>
</dbReference>
<sequence length="316" mass="36855">MSKINNFFTKIYVFDINPGNDDVTKDVIMGRLSKIIKVIEQNQFVVLISHSSLRVLKKIVKDAKLKHCYIISDNGARIYNAGSGKILWEKAIDETAALSISRIAATNDLLQLASYKNNELIYSFDQLSTHAFAKMHYINLMTTSNFLNYKDQIIKNKIYSFLCFQHNTYDFENIYSNFLTLQEDLNIKLIKISESSFQAFHKDVCKYKSLIKIMKLKNITDFKNVYYYGLNSIDFECYNTFKNHLISIYAYYEAKMVSKNIYTVPYNSILDSLLLTFKKNNINKLKRKNSFKTPDTLIDNVDEKIFNTEEISLDLQ</sequence>